<reference evidence="8" key="1">
    <citation type="journal article" date="2021" name="Sci. Adv.">
        <title>The American lobster genome reveals insights on longevity, neural, and immune adaptations.</title>
        <authorList>
            <person name="Polinski J.M."/>
            <person name="Zimin A.V."/>
            <person name="Clark K.F."/>
            <person name="Kohn A.B."/>
            <person name="Sadowski N."/>
            <person name="Timp W."/>
            <person name="Ptitsyn A."/>
            <person name="Khanna P."/>
            <person name="Romanova D.Y."/>
            <person name="Williams P."/>
            <person name="Greenwood S.J."/>
            <person name="Moroz L.L."/>
            <person name="Walt D.R."/>
            <person name="Bodnar A.G."/>
        </authorList>
    </citation>
    <scope>NUCLEOTIDE SEQUENCE</scope>
    <source>
        <strain evidence="8">GMGI-L3</strain>
    </source>
</reference>
<sequence>MGEVDERLTSSGVAGHHAFANRGWLKTHLLSYKTLSLVVLSVQTSTMVLLLRYSRTSINFAHQPYIITTAVFSSEVLKLGLSLGFLHIESGKVMKATLNRLYEDVFINIWETLKLAIPAFLYVVQNNLLFIALSNLDAATYQVTYQLKILTTAIFSWVMLGKRLTPIHWLALCLLMLGVSLVQVEGSSNGNGSNSKVLPVAPEVEVLEGGDSVILGGTEEGAGFPPPDIRNEHPNTEVSRLLGILAVFVSCISSGFSGVYFERLVKRGTQTSLIIRNIQLGMFSIAFAVIAVSSDSTAIKDGGFFQGYSVATWMVVLIQAFGGLVVSVAMKYADNILKGFATSLSIVMSTLVSWLVLGDAAPSTQFVVGATIVISSTVLYGLTPQKGGVYTAGSQLSSINSSHKVSSRKKKVSEIV</sequence>
<feature type="transmembrane region" description="Helical" evidence="7">
    <location>
        <begin position="336"/>
        <end position="357"/>
    </location>
</feature>
<feature type="transmembrane region" description="Helical" evidence="7">
    <location>
        <begin position="65"/>
        <end position="85"/>
    </location>
</feature>
<evidence type="ECO:0000256" key="3">
    <source>
        <dbReference type="ARBA" id="ARBA00022597"/>
    </source>
</evidence>
<feature type="transmembrane region" description="Helical" evidence="7">
    <location>
        <begin position="363"/>
        <end position="382"/>
    </location>
</feature>
<evidence type="ECO:0000256" key="4">
    <source>
        <dbReference type="ARBA" id="ARBA00022692"/>
    </source>
</evidence>
<keyword evidence="5 7" id="KW-1133">Transmembrane helix</keyword>
<dbReference type="InterPro" id="IPR037185">
    <property type="entry name" value="EmrE-like"/>
</dbReference>
<dbReference type="PIRSF" id="PIRSF005799">
    <property type="entry name" value="UDP-gal_transpt"/>
    <property type="match status" value="1"/>
</dbReference>
<feature type="transmembrane region" description="Helical" evidence="7">
    <location>
        <begin position="105"/>
        <end position="123"/>
    </location>
</feature>
<feature type="transmembrane region" description="Helical" evidence="7">
    <location>
        <begin position="143"/>
        <end position="160"/>
    </location>
</feature>
<accession>A0A8J5JDN0</accession>
<feature type="transmembrane region" description="Helical" evidence="7">
    <location>
        <begin position="34"/>
        <end position="53"/>
    </location>
</feature>
<dbReference type="PANTHER" id="PTHR10231">
    <property type="entry name" value="NUCLEOTIDE-SUGAR TRANSMEMBRANE TRANSPORTER"/>
    <property type="match status" value="1"/>
</dbReference>
<feature type="transmembrane region" description="Helical" evidence="7">
    <location>
        <begin position="273"/>
        <end position="293"/>
    </location>
</feature>
<keyword evidence="9" id="KW-1185">Reference proteome</keyword>
<evidence type="ECO:0000313" key="8">
    <source>
        <dbReference type="EMBL" id="KAG7155099.1"/>
    </source>
</evidence>
<dbReference type="GO" id="GO:0015165">
    <property type="term" value="F:pyrimidine nucleotide-sugar transmembrane transporter activity"/>
    <property type="evidence" value="ECO:0007669"/>
    <property type="project" value="InterPro"/>
</dbReference>
<evidence type="ECO:0000256" key="5">
    <source>
        <dbReference type="ARBA" id="ARBA00022989"/>
    </source>
</evidence>
<dbReference type="Proteomes" id="UP000747542">
    <property type="component" value="Unassembled WGS sequence"/>
</dbReference>
<evidence type="ECO:0000256" key="2">
    <source>
        <dbReference type="ARBA" id="ARBA00009976"/>
    </source>
</evidence>
<dbReference type="InterPro" id="IPR007271">
    <property type="entry name" value="Nuc_sug_transpt"/>
</dbReference>
<feature type="transmembrane region" description="Helical" evidence="7">
    <location>
        <begin position="305"/>
        <end position="329"/>
    </location>
</feature>
<keyword evidence="3" id="KW-0762">Sugar transport</keyword>
<evidence type="ECO:0000256" key="6">
    <source>
        <dbReference type="ARBA" id="ARBA00023136"/>
    </source>
</evidence>
<keyword evidence="3" id="KW-0813">Transport</keyword>
<dbReference type="AlphaFoldDB" id="A0A8J5JDN0"/>
<protein>
    <submittedName>
        <fullName evidence="8">UDP-N-acetylglucosamine transporter-like</fullName>
    </submittedName>
</protein>
<feature type="transmembrane region" description="Helical" evidence="7">
    <location>
        <begin position="241"/>
        <end position="261"/>
    </location>
</feature>
<gene>
    <name evidence="8" type="primary">Slc35a3-L</name>
    <name evidence="8" type="ORF">Hamer_G015707</name>
</gene>
<name>A0A8J5JDN0_HOMAM</name>
<feature type="transmembrane region" description="Helical" evidence="7">
    <location>
        <begin position="167"/>
        <end position="184"/>
    </location>
</feature>
<comment type="similarity">
    <text evidence="2">Belongs to the nucleotide-sugar transporter family. SLC35A subfamily.</text>
</comment>
<comment type="caution">
    <text evidence="8">The sequence shown here is derived from an EMBL/GenBank/DDBJ whole genome shotgun (WGS) entry which is preliminary data.</text>
</comment>
<dbReference type="NCBIfam" id="TIGR00803">
    <property type="entry name" value="nst"/>
    <property type="match status" value="2"/>
</dbReference>
<keyword evidence="4 7" id="KW-0812">Transmembrane</keyword>
<dbReference type="SUPFAM" id="SSF103481">
    <property type="entry name" value="Multidrug resistance efflux transporter EmrE"/>
    <property type="match status" value="1"/>
</dbReference>
<dbReference type="EMBL" id="JAHLQT010043233">
    <property type="protein sequence ID" value="KAG7155099.1"/>
    <property type="molecule type" value="Genomic_DNA"/>
</dbReference>
<evidence type="ECO:0000256" key="7">
    <source>
        <dbReference type="SAM" id="Phobius"/>
    </source>
</evidence>
<evidence type="ECO:0000313" key="9">
    <source>
        <dbReference type="Proteomes" id="UP000747542"/>
    </source>
</evidence>
<dbReference type="Pfam" id="PF04142">
    <property type="entry name" value="Nuc_sug_transp"/>
    <property type="match status" value="1"/>
</dbReference>
<evidence type="ECO:0000256" key="1">
    <source>
        <dbReference type="ARBA" id="ARBA00004141"/>
    </source>
</evidence>
<proteinExistence type="inferred from homology"/>
<organism evidence="8 9">
    <name type="scientific">Homarus americanus</name>
    <name type="common">American lobster</name>
    <dbReference type="NCBI Taxonomy" id="6706"/>
    <lineage>
        <taxon>Eukaryota</taxon>
        <taxon>Metazoa</taxon>
        <taxon>Ecdysozoa</taxon>
        <taxon>Arthropoda</taxon>
        <taxon>Crustacea</taxon>
        <taxon>Multicrustacea</taxon>
        <taxon>Malacostraca</taxon>
        <taxon>Eumalacostraca</taxon>
        <taxon>Eucarida</taxon>
        <taxon>Decapoda</taxon>
        <taxon>Pleocyemata</taxon>
        <taxon>Astacidea</taxon>
        <taxon>Nephropoidea</taxon>
        <taxon>Nephropidae</taxon>
        <taxon>Homarus</taxon>
    </lineage>
</organism>
<dbReference type="GO" id="GO:0000139">
    <property type="term" value="C:Golgi membrane"/>
    <property type="evidence" value="ECO:0007669"/>
    <property type="project" value="InterPro"/>
</dbReference>
<comment type="subcellular location">
    <subcellularLocation>
        <location evidence="1">Membrane</location>
        <topology evidence="1">Multi-pass membrane protein</topology>
    </subcellularLocation>
</comment>
<keyword evidence="6 7" id="KW-0472">Membrane</keyword>
<dbReference type="Gene3D" id="1.10.3730.20">
    <property type="match status" value="1"/>
</dbReference>